<protein>
    <submittedName>
        <fullName evidence="9">Fatty-acid peroxygenase</fullName>
        <ecNumber evidence="9">1.11.2.4</ecNumber>
    </submittedName>
</protein>
<keyword evidence="3 8" id="KW-0349">Heme</keyword>
<keyword evidence="5 9" id="KW-0560">Oxidoreductase</keyword>
<sequence length="422" mass="49384">MENINEIPRDEGIDHSLALLKEGYEYILNRRKSLQTNIFETRILGKKAICMGGKEAAQLFYDQTKFQRQDAVPNRIIETLFGKNSVQTLDGVAHRHRKKMFMNVMTKEKINEFLDIAKLEWEKALDQWSKETEIIFYEEMKTLLCKAAFKWIGYPPHEKDTDILMKEIGAMFETPIAFGLQHWIGRNKRNQLEKKMEKLIEKIRSNEVQVQSESILHQFVFYKDLDGSLLDVETVAVEIINILRPIVAISIYINFIVMALSQFPHERVKLKNTPDYIHLFIQEVRRFYPLVPVAAAKAKSSFTWNGYAFHEGTLVLLDIYGTNHDPNIWVNPDEFQPERFAQWQDDQFSFIPQGGGRYETTHRCPGEQLTIEAMKLSLEYLLNKMDYEIPEQDMYITMDTIPSIPKSKVILKNVKRLKESIH</sequence>
<keyword evidence="4 8" id="KW-0479">Metal-binding</keyword>
<evidence type="ECO:0000256" key="6">
    <source>
        <dbReference type="ARBA" id="ARBA00023004"/>
    </source>
</evidence>
<keyword evidence="7" id="KW-0503">Monooxygenase</keyword>
<gene>
    <name evidence="9" type="ORF">HNR36_000809</name>
</gene>
<organism evidence="9 10">
    <name type="scientific">Ureibacillus thermosphaericus</name>
    <dbReference type="NCBI Taxonomy" id="51173"/>
    <lineage>
        <taxon>Bacteria</taxon>
        <taxon>Bacillati</taxon>
        <taxon>Bacillota</taxon>
        <taxon>Bacilli</taxon>
        <taxon>Bacillales</taxon>
        <taxon>Caryophanaceae</taxon>
        <taxon>Ureibacillus</taxon>
    </lineage>
</organism>
<dbReference type="PANTHER" id="PTHR24286">
    <property type="entry name" value="CYTOCHROME P450 26"/>
    <property type="match status" value="1"/>
</dbReference>
<comment type="caution">
    <text evidence="9">The sequence shown here is derived from an EMBL/GenBank/DDBJ whole genome shotgun (WGS) entry which is preliminary data.</text>
</comment>
<dbReference type="GO" id="GO:0016705">
    <property type="term" value="F:oxidoreductase activity, acting on paired donors, with incorporation or reduction of molecular oxygen"/>
    <property type="evidence" value="ECO:0007669"/>
    <property type="project" value="InterPro"/>
</dbReference>
<keyword evidence="9" id="KW-0575">Peroxidase</keyword>
<dbReference type="Pfam" id="PF00067">
    <property type="entry name" value="p450"/>
    <property type="match status" value="1"/>
</dbReference>
<evidence type="ECO:0000256" key="4">
    <source>
        <dbReference type="ARBA" id="ARBA00022723"/>
    </source>
</evidence>
<feature type="binding site" description="axial binding residue" evidence="8">
    <location>
        <position position="364"/>
    </location>
    <ligand>
        <name>heme</name>
        <dbReference type="ChEBI" id="CHEBI:30413"/>
    </ligand>
    <ligandPart>
        <name>Fe</name>
        <dbReference type="ChEBI" id="CHEBI:18248"/>
    </ligandPart>
</feature>
<dbReference type="PANTHER" id="PTHR24286:SF24">
    <property type="entry name" value="LANOSTEROL 14-ALPHA DEMETHYLASE"/>
    <property type="match status" value="1"/>
</dbReference>
<name>A0A840PQZ4_URETH</name>
<dbReference type="PRINTS" id="PR00463">
    <property type="entry name" value="EP450I"/>
</dbReference>
<dbReference type="GO" id="GO:0020037">
    <property type="term" value="F:heme binding"/>
    <property type="evidence" value="ECO:0007669"/>
    <property type="project" value="InterPro"/>
</dbReference>
<dbReference type="EC" id="1.11.2.4" evidence="9"/>
<dbReference type="InterPro" id="IPR002401">
    <property type="entry name" value="Cyt_P450_E_grp-I"/>
</dbReference>
<accession>A0A840PQZ4</accession>
<dbReference type="AlphaFoldDB" id="A0A840PQZ4"/>
<comment type="similarity">
    <text evidence="2">Belongs to the cytochrome P450 family.</text>
</comment>
<dbReference type="GO" id="GO:0005506">
    <property type="term" value="F:iron ion binding"/>
    <property type="evidence" value="ECO:0007669"/>
    <property type="project" value="InterPro"/>
</dbReference>
<evidence type="ECO:0000256" key="2">
    <source>
        <dbReference type="ARBA" id="ARBA00010617"/>
    </source>
</evidence>
<evidence type="ECO:0000313" key="9">
    <source>
        <dbReference type="EMBL" id="MBB5148423.1"/>
    </source>
</evidence>
<dbReference type="EMBL" id="JACHGZ010000006">
    <property type="protein sequence ID" value="MBB5148423.1"/>
    <property type="molecule type" value="Genomic_DNA"/>
</dbReference>
<dbReference type="GO" id="GO:0004497">
    <property type="term" value="F:monooxygenase activity"/>
    <property type="evidence" value="ECO:0007669"/>
    <property type="project" value="UniProtKB-KW"/>
</dbReference>
<dbReference type="GO" id="GO:0016125">
    <property type="term" value="P:sterol metabolic process"/>
    <property type="evidence" value="ECO:0007669"/>
    <property type="project" value="TreeGrafter"/>
</dbReference>
<evidence type="ECO:0000256" key="8">
    <source>
        <dbReference type="PIRSR" id="PIRSR602401-1"/>
    </source>
</evidence>
<comment type="cofactor">
    <cofactor evidence="1 8">
        <name>heme</name>
        <dbReference type="ChEBI" id="CHEBI:30413"/>
    </cofactor>
</comment>
<dbReference type="InterPro" id="IPR001128">
    <property type="entry name" value="Cyt_P450"/>
</dbReference>
<keyword evidence="6 8" id="KW-0408">Iron</keyword>
<dbReference type="SUPFAM" id="SSF48264">
    <property type="entry name" value="Cytochrome P450"/>
    <property type="match status" value="1"/>
</dbReference>
<evidence type="ECO:0000313" key="10">
    <source>
        <dbReference type="Proteomes" id="UP000557217"/>
    </source>
</evidence>
<dbReference type="InterPro" id="IPR036396">
    <property type="entry name" value="Cyt_P450_sf"/>
</dbReference>
<dbReference type="CDD" id="cd11067">
    <property type="entry name" value="CYP152"/>
    <property type="match status" value="1"/>
</dbReference>
<evidence type="ECO:0000256" key="1">
    <source>
        <dbReference type="ARBA" id="ARBA00001971"/>
    </source>
</evidence>
<keyword evidence="10" id="KW-1185">Reference proteome</keyword>
<dbReference type="RefSeq" id="WP_168412095.1">
    <property type="nucleotide sequence ID" value="NZ_JAAXPW010000007.1"/>
</dbReference>
<evidence type="ECO:0000256" key="5">
    <source>
        <dbReference type="ARBA" id="ARBA00023002"/>
    </source>
</evidence>
<reference evidence="9 10" key="1">
    <citation type="submission" date="2020-08" db="EMBL/GenBank/DDBJ databases">
        <title>Genomic Encyclopedia of Type Strains, Phase IV (KMG-IV): sequencing the most valuable type-strain genomes for metagenomic binning, comparative biology and taxonomic classification.</title>
        <authorList>
            <person name="Goeker M."/>
        </authorList>
    </citation>
    <scope>NUCLEOTIDE SEQUENCE [LARGE SCALE GENOMIC DNA]</scope>
    <source>
        <strain evidence="9 10">DSM 10633</strain>
    </source>
</reference>
<dbReference type="Proteomes" id="UP000557217">
    <property type="component" value="Unassembled WGS sequence"/>
</dbReference>
<evidence type="ECO:0000256" key="7">
    <source>
        <dbReference type="ARBA" id="ARBA00023033"/>
    </source>
</evidence>
<proteinExistence type="inferred from homology"/>
<dbReference type="Gene3D" id="1.10.630.10">
    <property type="entry name" value="Cytochrome P450"/>
    <property type="match status" value="1"/>
</dbReference>
<evidence type="ECO:0000256" key="3">
    <source>
        <dbReference type="ARBA" id="ARBA00022617"/>
    </source>
</evidence>
<dbReference type="GO" id="GO:0004601">
    <property type="term" value="F:peroxidase activity"/>
    <property type="evidence" value="ECO:0007669"/>
    <property type="project" value="UniProtKB-KW"/>
</dbReference>